<evidence type="ECO:0000313" key="2">
    <source>
        <dbReference type="EMBL" id="CUV43707.1"/>
    </source>
</evidence>
<dbReference type="SUPFAM" id="SSF51735">
    <property type="entry name" value="NAD(P)-binding Rossmann-fold domains"/>
    <property type="match status" value="1"/>
</dbReference>
<accession>A0A0S4WAB1</accession>
<protein>
    <submittedName>
        <fullName evidence="2">Uncharacterized protein</fullName>
    </submittedName>
</protein>
<dbReference type="InterPro" id="IPR036291">
    <property type="entry name" value="NAD(P)-bd_dom_sf"/>
</dbReference>
<dbReference type="AlphaFoldDB" id="A0A0S4WAB1"/>
<feature type="compositionally biased region" description="Basic residues" evidence="1">
    <location>
        <begin position="34"/>
        <end position="45"/>
    </location>
</feature>
<gene>
    <name evidence="2" type="ORF">TO10_v1_100032</name>
</gene>
<proteinExistence type="predicted"/>
<feature type="region of interest" description="Disordered" evidence="1">
    <location>
        <begin position="29"/>
        <end position="66"/>
    </location>
</feature>
<evidence type="ECO:0000256" key="1">
    <source>
        <dbReference type="SAM" id="MobiDB-lite"/>
    </source>
</evidence>
<dbReference type="EMBL" id="LN899827">
    <property type="protein sequence ID" value="CUV43707.1"/>
    <property type="molecule type" value="Genomic_DNA"/>
</dbReference>
<organism evidence="2">
    <name type="scientific">Ralstonia solanacearum</name>
    <name type="common">Pseudomonas solanacearum</name>
    <dbReference type="NCBI Taxonomy" id="305"/>
    <lineage>
        <taxon>Bacteria</taxon>
        <taxon>Pseudomonadati</taxon>
        <taxon>Pseudomonadota</taxon>
        <taxon>Betaproteobacteria</taxon>
        <taxon>Burkholderiales</taxon>
        <taxon>Burkholderiaceae</taxon>
        <taxon>Ralstonia</taxon>
        <taxon>Ralstonia solanacearum species complex</taxon>
    </lineage>
</organism>
<sequence>MSLDRPRIHPVAFLCPEDAAFITGADLAVNGGRHPQRRSPQKKRPAPCSAGLRVPTPHPRGMAAVS</sequence>
<reference evidence="2" key="1">
    <citation type="submission" date="2015-10" db="EMBL/GenBank/DDBJ databases">
        <authorList>
            <person name="Gilbert D.G."/>
        </authorList>
    </citation>
    <scope>NUCLEOTIDE SEQUENCE</scope>
    <source>
        <strain evidence="2">Phyl III-seqv23</strain>
    </source>
</reference>
<name>A0A0S4WAB1_RALSL</name>